<evidence type="ECO:0000256" key="3">
    <source>
        <dbReference type="ARBA" id="ARBA00022692"/>
    </source>
</evidence>
<dbReference type="InterPro" id="IPR019108">
    <property type="entry name" value="Caa3_assmbl_CtaG-rel"/>
</dbReference>
<dbReference type="EMBL" id="CAEZWB010000133">
    <property type="protein sequence ID" value="CAB4653447.1"/>
    <property type="molecule type" value="Genomic_DNA"/>
</dbReference>
<accession>A0A6J6KUG7</accession>
<keyword evidence="4 6" id="KW-1133">Transmembrane helix</keyword>
<evidence type="ECO:0000256" key="1">
    <source>
        <dbReference type="ARBA" id="ARBA00004651"/>
    </source>
</evidence>
<reference evidence="7" key="1">
    <citation type="submission" date="2020-05" db="EMBL/GenBank/DDBJ databases">
        <authorList>
            <person name="Chiriac C."/>
            <person name="Salcher M."/>
            <person name="Ghai R."/>
            <person name="Kavagutti S V."/>
        </authorList>
    </citation>
    <scope>NUCLEOTIDE SEQUENCE</scope>
</reference>
<feature type="transmembrane region" description="Helical" evidence="6">
    <location>
        <begin position="79"/>
        <end position="102"/>
    </location>
</feature>
<feature type="transmembrane region" description="Helical" evidence="6">
    <location>
        <begin position="190"/>
        <end position="209"/>
    </location>
</feature>
<feature type="transmembrane region" description="Helical" evidence="6">
    <location>
        <begin position="158"/>
        <end position="178"/>
    </location>
</feature>
<keyword evidence="2" id="KW-1003">Cell membrane</keyword>
<evidence type="ECO:0000313" key="7">
    <source>
        <dbReference type="EMBL" id="CAB4653447.1"/>
    </source>
</evidence>
<comment type="subcellular location">
    <subcellularLocation>
        <location evidence="1">Cell membrane</location>
        <topology evidence="1">Multi-pass membrane protein</topology>
    </subcellularLocation>
</comment>
<evidence type="ECO:0000256" key="4">
    <source>
        <dbReference type="ARBA" id="ARBA00022989"/>
    </source>
</evidence>
<evidence type="ECO:0000256" key="5">
    <source>
        <dbReference type="ARBA" id="ARBA00023136"/>
    </source>
</evidence>
<dbReference type="AlphaFoldDB" id="A0A6J6KUG7"/>
<evidence type="ECO:0000256" key="6">
    <source>
        <dbReference type="SAM" id="Phobius"/>
    </source>
</evidence>
<keyword evidence="3 6" id="KW-0812">Transmembrane</keyword>
<proteinExistence type="predicted"/>
<evidence type="ECO:0000313" key="8">
    <source>
        <dbReference type="EMBL" id="CAB4763023.1"/>
    </source>
</evidence>
<dbReference type="EMBL" id="CAEZZM010000059">
    <property type="protein sequence ID" value="CAB4763023.1"/>
    <property type="molecule type" value="Genomic_DNA"/>
</dbReference>
<gene>
    <name evidence="7" type="ORF">UFOPK2166_00955</name>
    <name evidence="8" type="ORF">UFOPK2872_00624</name>
</gene>
<feature type="transmembrane region" description="Helical" evidence="6">
    <location>
        <begin position="20"/>
        <end position="38"/>
    </location>
</feature>
<organism evidence="7">
    <name type="scientific">freshwater metagenome</name>
    <dbReference type="NCBI Taxonomy" id="449393"/>
    <lineage>
        <taxon>unclassified sequences</taxon>
        <taxon>metagenomes</taxon>
        <taxon>ecological metagenomes</taxon>
    </lineage>
</organism>
<keyword evidence="5 6" id="KW-0472">Membrane</keyword>
<feature type="transmembrane region" description="Helical" evidence="6">
    <location>
        <begin position="123"/>
        <end position="146"/>
    </location>
</feature>
<dbReference type="Pfam" id="PF09678">
    <property type="entry name" value="Caa3_CtaG"/>
    <property type="match status" value="1"/>
</dbReference>
<sequence length="299" mass="33702">MLAEVTEFASPWRFQRHVEVWLVMSVIIGSYVYAIRVIGPRAVGKGVIVTRRQITAFTAGAALMWIATDWPIHDISEEYLYSVHMVQHMMLAYFVPPLMLIATPQWLFRAIFGDGAGRKVMRYFAWAPVAGVLFNLVVMVTHIPALVNQSVSNGPLHYGLHVILVVTALLMWMPVCSPDPSLRIGYGGKMIYLFLMSVIPTVPAAWLTFADDAVYKHYDIAVRVWGLSVQTDQQLGGAVMKTFGGMYLWSIIVVIFFRRFIRGFFSEAGYTEQPLTFGDVEEVFDKTTPPAEPRQSINE</sequence>
<dbReference type="GO" id="GO:0005886">
    <property type="term" value="C:plasma membrane"/>
    <property type="evidence" value="ECO:0007669"/>
    <property type="project" value="UniProtKB-SubCell"/>
</dbReference>
<evidence type="ECO:0000256" key="2">
    <source>
        <dbReference type="ARBA" id="ARBA00022475"/>
    </source>
</evidence>
<feature type="transmembrane region" description="Helical" evidence="6">
    <location>
        <begin position="238"/>
        <end position="257"/>
    </location>
</feature>
<feature type="transmembrane region" description="Helical" evidence="6">
    <location>
        <begin position="50"/>
        <end position="67"/>
    </location>
</feature>
<protein>
    <submittedName>
        <fullName evidence="7">Unannotated protein</fullName>
    </submittedName>
</protein>
<name>A0A6J6KUG7_9ZZZZ</name>